<name>A0A382AI73_9ZZZZ</name>
<dbReference type="InterPro" id="IPR051262">
    <property type="entry name" value="SMP-30/CGR1_Lactonase"/>
</dbReference>
<dbReference type="InterPro" id="IPR013658">
    <property type="entry name" value="SGL"/>
</dbReference>
<feature type="domain" description="SMP-30/Gluconolactonase/LRE-like region" evidence="2">
    <location>
        <begin position="63"/>
        <end position="322"/>
    </location>
</feature>
<dbReference type="EMBL" id="UINC01025457">
    <property type="protein sequence ID" value="SVB01074.1"/>
    <property type="molecule type" value="Genomic_DNA"/>
</dbReference>
<dbReference type="SUPFAM" id="SSF63829">
    <property type="entry name" value="Calcium-dependent phosphotriesterase"/>
    <property type="match status" value="1"/>
</dbReference>
<dbReference type="PANTHER" id="PTHR47572">
    <property type="entry name" value="LIPOPROTEIN-RELATED"/>
    <property type="match status" value="1"/>
</dbReference>
<dbReference type="Gene3D" id="2.120.10.30">
    <property type="entry name" value="TolB, C-terminal domain"/>
    <property type="match status" value="1"/>
</dbReference>
<dbReference type="InterPro" id="IPR011042">
    <property type="entry name" value="6-blade_b-propeller_TolB-like"/>
</dbReference>
<dbReference type="PANTHER" id="PTHR47572:SF4">
    <property type="entry name" value="LACTONASE DRP35"/>
    <property type="match status" value="1"/>
</dbReference>
<dbReference type="AlphaFoldDB" id="A0A382AI73"/>
<gene>
    <name evidence="3" type="ORF">METZ01_LOCUS153928</name>
</gene>
<proteinExistence type="predicted"/>
<protein>
    <recommendedName>
        <fullName evidence="2">SMP-30/Gluconolactonase/LRE-like region domain-containing protein</fullName>
    </recommendedName>
</protein>
<dbReference type="Pfam" id="PF08450">
    <property type="entry name" value="SGL"/>
    <property type="match status" value="1"/>
</dbReference>
<keyword evidence="1" id="KW-0378">Hydrolase</keyword>
<evidence type="ECO:0000256" key="1">
    <source>
        <dbReference type="ARBA" id="ARBA00022801"/>
    </source>
</evidence>
<accession>A0A382AI73</accession>
<evidence type="ECO:0000259" key="2">
    <source>
        <dbReference type="Pfam" id="PF08450"/>
    </source>
</evidence>
<evidence type="ECO:0000313" key="3">
    <source>
        <dbReference type="EMBL" id="SVB01074.1"/>
    </source>
</evidence>
<reference evidence="3" key="1">
    <citation type="submission" date="2018-05" db="EMBL/GenBank/DDBJ databases">
        <authorList>
            <person name="Lanie J.A."/>
            <person name="Ng W.-L."/>
            <person name="Kazmierczak K.M."/>
            <person name="Andrzejewski T.M."/>
            <person name="Davidsen T.M."/>
            <person name="Wayne K.J."/>
            <person name="Tettelin H."/>
            <person name="Glass J.I."/>
            <person name="Rusch D."/>
            <person name="Podicherti R."/>
            <person name="Tsui H.-C.T."/>
            <person name="Winkler M.E."/>
        </authorList>
    </citation>
    <scope>NUCLEOTIDE SEQUENCE</scope>
</reference>
<organism evidence="3">
    <name type="scientific">marine metagenome</name>
    <dbReference type="NCBI Taxonomy" id="408172"/>
    <lineage>
        <taxon>unclassified sequences</taxon>
        <taxon>metagenomes</taxon>
        <taxon>ecological metagenomes</taxon>
    </lineage>
</organism>
<dbReference type="GO" id="GO:0016787">
    <property type="term" value="F:hydrolase activity"/>
    <property type="evidence" value="ECO:0007669"/>
    <property type="project" value="UniProtKB-KW"/>
</dbReference>
<feature type="non-terminal residue" evidence="3">
    <location>
        <position position="1"/>
    </location>
</feature>
<sequence>VGTIDRVLAALLLVILTTACGGVRVAQTADGPPAGTVLRLDPALDALVPSDYQIEKLAGDFVFTEGPVWVQRGSYLLFSDLRSNRIHRWDEQSGLSTVMDSVFKGEYPPGSSVGSNGLTIDSQGRLVLMEHGNRRVSRIESDGTVTVLAESYLGSRLNSPNDGTFRSDGSLYFTDPPYGLAGQENDPARELEFNGIYRLSSDGELTLLEARQTRPNGIAFSPDERTLYVANSDGANKVWIAYPVLDDGTLAEGRVFFDVNTETSTGAADGMKVDRAGNVFATGPGGVWIFDPTGKHLGTIQPDEVPANVAWGDDGSTLYMTARTGLYRIRLTTSGVIP</sequence>